<organism evidence="4 5">
    <name type="scientific">Porphyra umbilicalis</name>
    <name type="common">Purple laver</name>
    <name type="synonym">Red alga</name>
    <dbReference type="NCBI Taxonomy" id="2786"/>
    <lineage>
        <taxon>Eukaryota</taxon>
        <taxon>Rhodophyta</taxon>
        <taxon>Bangiophyceae</taxon>
        <taxon>Bangiales</taxon>
        <taxon>Bangiaceae</taxon>
        <taxon>Porphyra</taxon>
    </lineage>
</organism>
<evidence type="ECO:0000259" key="3">
    <source>
        <dbReference type="PROSITE" id="PS50181"/>
    </source>
</evidence>
<evidence type="ECO:0000256" key="1">
    <source>
        <dbReference type="SAM" id="MobiDB-lite"/>
    </source>
</evidence>
<dbReference type="InterPro" id="IPR036047">
    <property type="entry name" value="F-box-like_dom_sf"/>
</dbReference>
<name>A0A1X6PJC6_PORUM</name>
<feature type="region of interest" description="Disordered" evidence="1">
    <location>
        <begin position="159"/>
        <end position="183"/>
    </location>
</feature>
<evidence type="ECO:0000313" key="4">
    <source>
        <dbReference type="EMBL" id="OSX80947.1"/>
    </source>
</evidence>
<keyword evidence="2" id="KW-0812">Transmembrane</keyword>
<evidence type="ECO:0000313" key="5">
    <source>
        <dbReference type="Proteomes" id="UP000218209"/>
    </source>
</evidence>
<feature type="compositionally biased region" description="Low complexity" evidence="1">
    <location>
        <begin position="159"/>
        <end position="174"/>
    </location>
</feature>
<accession>A0A1X6PJC6</accession>
<reference evidence="4 5" key="1">
    <citation type="submission" date="2017-03" db="EMBL/GenBank/DDBJ databases">
        <title>WGS assembly of Porphyra umbilicalis.</title>
        <authorList>
            <person name="Brawley S.H."/>
            <person name="Blouin N.A."/>
            <person name="Ficko-Blean E."/>
            <person name="Wheeler G.L."/>
            <person name="Lohr M."/>
            <person name="Goodson H.V."/>
            <person name="Jenkins J.W."/>
            <person name="Blaby-Haas C.E."/>
            <person name="Helliwell K.E."/>
            <person name="Chan C."/>
            <person name="Marriage T."/>
            <person name="Bhattacharya D."/>
            <person name="Klein A.S."/>
            <person name="Badis Y."/>
            <person name="Brodie J."/>
            <person name="Cao Y."/>
            <person name="Collen J."/>
            <person name="Dittami S.M."/>
            <person name="Gachon C.M."/>
            <person name="Green B.R."/>
            <person name="Karpowicz S."/>
            <person name="Kim J.W."/>
            <person name="Kudahl U."/>
            <person name="Lin S."/>
            <person name="Michel G."/>
            <person name="Mittag M."/>
            <person name="Olson B.J."/>
            <person name="Pangilinan J."/>
            <person name="Peng Y."/>
            <person name="Qiu H."/>
            <person name="Shu S."/>
            <person name="Singer J.T."/>
            <person name="Smith A.G."/>
            <person name="Sprecher B.N."/>
            <person name="Wagner V."/>
            <person name="Wang W."/>
            <person name="Wang Z.-Y."/>
            <person name="Yan J."/>
            <person name="Yarish C."/>
            <person name="Zoeuner-Riek S."/>
            <person name="Zhuang Y."/>
            <person name="Zou Y."/>
            <person name="Lindquist E.A."/>
            <person name="Grimwood J."/>
            <person name="Barry K."/>
            <person name="Rokhsar D.S."/>
            <person name="Schmutz J."/>
            <person name="Stiller J.W."/>
            <person name="Grossman A.R."/>
            <person name="Prochnik S.E."/>
        </authorList>
    </citation>
    <scope>NUCLEOTIDE SEQUENCE [LARGE SCALE GENOMIC DNA]</scope>
    <source>
        <strain evidence="4">4086291</strain>
    </source>
</reference>
<dbReference type="SUPFAM" id="SSF81383">
    <property type="entry name" value="F-box domain"/>
    <property type="match status" value="1"/>
</dbReference>
<dbReference type="PROSITE" id="PS50181">
    <property type="entry name" value="FBOX"/>
    <property type="match status" value="1"/>
</dbReference>
<dbReference type="InterPro" id="IPR001810">
    <property type="entry name" value="F-box_dom"/>
</dbReference>
<keyword evidence="2" id="KW-1133">Transmembrane helix</keyword>
<proteinExistence type="predicted"/>
<sequence length="453" mass="45102">MPRPMGLLDLPTELLERILFHVADPAALRAASRTCKRLAALTAATSPLWPALLRSRVDLTRRPGRATGWETSFFCYWDDTYGEETDSVAFAPPLARVRGWTGGDVAAGGDGGGGSGGGSGPAAAAVAAAAAAAAADEGGNGADTDGRFLYIDNRRAAGGAPPAQPAADAGAADGSDADRAVKRPKTAAAATAAAAPADEDPRLLYAALVAATRAGVATADPDVCAAWDECDEVWASEADHAPPHVWVARVDAPGLPWPPPPSAVRAAPEATAAAAAVAKHVADAAIAPEALYKPVTSTAAAAAAAAAAAPSAAAADVIAAGVAWLTAVGAAAPVLPTVAAKGTAEDVRSGGIACASATSGGPGDATYMRVIGEPLATFLRDGDTVIGITTGPASADLQRRAAGMNDAVRRLLGDRPALVFTFGEEAMNPVGGVVAVAWSPTLIVGLLIELVRT</sequence>
<feature type="transmembrane region" description="Helical" evidence="2">
    <location>
        <begin position="430"/>
        <end position="451"/>
    </location>
</feature>
<dbReference type="AlphaFoldDB" id="A0A1X6PJC6"/>
<dbReference type="EMBL" id="KV918767">
    <property type="protein sequence ID" value="OSX80947.1"/>
    <property type="molecule type" value="Genomic_DNA"/>
</dbReference>
<gene>
    <name evidence="4" type="ORF">BU14_0031s0116</name>
</gene>
<protein>
    <recommendedName>
        <fullName evidence="3">F-box domain-containing protein</fullName>
    </recommendedName>
</protein>
<dbReference type="Pfam" id="PF12937">
    <property type="entry name" value="F-box-like"/>
    <property type="match status" value="1"/>
</dbReference>
<keyword evidence="2" id="KW-0472">Membrane</keyword>
<dbReference type="CDD" id="cd09917">
    <property type="entry name" value="F-box_SF"/>
    <property type="match status" value="1"/>
</dbReference>
<feature type="domain" description="F-box" evidence="3">
    <location>
        <begin position="4"/>
        <end position="52"/>
    </location>
</feature>
<dbReference type="Proteomes" id="UP000218209">
    <property type="component" value="Unassembled WGS sequence"/>
</dbReference>
<keyword evidence="5" id="KW-1185">Reference proteome</keyword>
<evidence type="ECO:0000256" key="2">
    <source>
        <dbReference type="SAM" id="Phobius"/>
    </source>
</evidence>